<dbReference type="PANTHER" id="PTHR33099">
    <property type="entry name" value="FE2OG DIOXYGENASE DOMAIN-CONTAINING PROTEIN"/>
    <property type="match status" value="1"/>
</dbReference>
<dbReference type="AlphaFoldDB" id="A0A9P4XRA7"/>
<dbReference type="Proteomes" id="UP000801864">
    <property type="component" value="Unassembled WGS sequence"/>
</dbReference>
<comment type="caution">
    <text evidence="2">The sequence shown here is derived from an EMBL/GenBank/DDBJ whole genome shotgun (WGS) entry which is preliminary data.</text>
</comment>
<proteinExistence type="predicted"/>
<feature type="region of interest" description="Disordered" evidence="1">
    <location>
        <begin position="1047"/>
        <end position="1071"/>
    </location>
</feature>
<accession>A0A9P4XRA7</accession>
<dbReference type="PANTHER" id="PTHR33099:SF7">
    <property type="entry name" value="MYND-TYPE DOMAIN-CONTAINING PROTEIN"/>
    <property type="match status" value="1"/>
</dbReference>
<reference evidence="2 3" key="1">
    <citation type="submission" date="2018-06" db="EMBL/GenBank/DDBJ databases">
        <title>Genome analysis of cellulolytic fungus Trichoderma lentiforme CFAM-422.</title>
        <authorList>
            <person name="Steindorff A.S."/>
            <person name="Formighieri E.F."/>
            <person name="Midorikawa G.E.O."/>
            <person name="Tamietti M.S."/>
            <person name="Ramos E.Z."/>
            <person name="Silva A.S."/>
            <person name="Bon E.P.S."/>
            <person name="Mendes T.D."/>
            <person name="Damaso M.C.T."/>
            <person name="Favaro L.C.L."/>
        </authorList>
    </citation>
    <scope>NUCLEOTIDE SEQUENCE [LARGE SCALE GENOMIC DNA]</scope>
    <source>
        <strain evidence="2 3">CFAM-422</strain>
    </source>
</reference>
<evidence type="ECO:0000256" key="1">
    <source>
        <dbReference type="SAM" id="MobiDB-lite"/>
    </source>
</evidence>
<name>A0A9P4XRA7_9HYPO</name>
<evidence type="ECO:0000313" key="2">
    <source>
        <dbReference type="EMBL" id="KAF3077315.1"/>
    </source>
</evidence>
<sequence>MIATLDAKHDTLDDVDVDVNVVDDAKSGLGDLSTDEYDENIEAEVRDAMGRLGKSGSLLSLHTLPESLVGVFVKGIGNITMPLDKKQAQQISAHARDTTYLSLLEAKDFALDESIWTDIIQGFLNQASRNLGVTTPLRATPSAMILMKSGLRYGEHLLNSEADSIGNLVVFLPSKHEGGEIAFKHGETETVVFAPSQAAQSFTTWHYTTESLPIQSGYLWLLVFSVHADRKLDTAKLELPRRELQPLRHTLEQWITKTSGSRSQTAMYYPFQEGYEPYAISTNDLVPEDHILLQHVKSLSDELSFEIFLAVIKKERMGYGAAAYRKVDRSKQYNAQIYNLAGDKVTNDGLITKGVLSLLDASSPRAAIVLIPRANIISFFYGYNQYGRPHSDDGAWALIGSYARACLKKDAPPSSAIIFKEICNFMVDHTPNQMEGSWFWVPPFDIELLDVFDALLIFGLYPWFNHYVQNALDMPKSFLPRFYQWLSIADDSEEKRLEAIEKALLDVIIAYPRPVQQIRALKTAINQRQESTFHGIPRRRHHGIPTRMLRFARRVLNACVEACKDKQLVVQDGQALAEFALYFDDPFEFLHLVIEKIGLERQTAAILGLIHKVDHYGMFQYLLQLDCLKFNREVAKSLIVSTTFEQWRGITSGPYFDRFKDFEVDSMMSDDDYDENDDYDNYDDYDDNILKEQDNMDLDSPDGQHNTNPDTLDGQDEWDDYEQYIEEDEHRWVLRDVFDEMEYDYVNFCRTYIYHDKDDAGSIRRLDKARYENQYGRTKPLPFPRPGAEGKGVHFRNFVCFINQLLSPEDQSDGILDLFVSKVVEAAPQIPYTEFETLWIPMVKEFIPLRRRFEVVFEEYRAQLMARLLSAILKAYVDTWVGRCPERPGLARPGVRCSCPDCKGLNVFLADPLLRAGRFRGDRIRAKHIVDEMFKANVDFQPTLAAGAGSITVTVVKTHGFFARDLGQWGNRRYHAAKQVAKWGLKGLEFIFGTEWMSFLSMAHLGDVGFDNLEIRTLLKMKTARLNPSFILARSPGMFFRGLPLPPTAAGQASRPARKRKWSEADSSSDI</sequence>
<evidence type="ECO:0000313" key="3">
    <source>
        <dbReference type="Proteomes" id="UP000801864"/>
    </source>
</evidence>
<keyword evidence="3" id="KW-1185">Reference proteome</keyword>
<feature type="region of interest" description="Disordered" evidence="1">
    <location>
        <begin position="693"/>
        <end position="716"/>
    </location>
</feature>
<gene>
    <name evidence="2" type="ORF">CFAM422_000700</name>
</gene>
<dbReference type="EMBL" id="QLNT01000001">
    <property type="protein sequence ID" value="KAF3077315.1"/>
    <property type="molecule type" value="Genomic_DNA"/>
</dbReference>
<protein>
    <submittedName>
        <fullName evidence="2">Uncharacterized protein</fullName>
    </submittedName>
</protein>
<organism evidence="2 3">
    <name type="scientific">Trichoderma lentiforme</name>
    <dbReference type="NCBI Taxonomy" id="1567552"/>
    <lineage>
        <taxon>Eukaryota</taxon>
        <taxon>Fungi</taxon>
        <taxon>Dikarya</taxon>
        <taxon>Ascomycota</taxon>
        <taxon>Pezizomycotina</taxon>
        <taxon>Sordariomycetes</taxon>
        <taxon>Hypocreomycetidae</taxon>
        <taxon>Hypocreales</taxon>
        <taxon>Hypocreaceae</taxon>
        <taxon>Trichoderma</taxon>
    </lineage>
</organism>